<dbReference type="EMBL" id="CYXP01000007">
    <property type="protein sequence ID" value="CUN25350.1"/>
    <property type="molecule type" value="Genomic_DNA"/>
</dbReference>
<dbReference type="InterPro" id="IPR038740">
    <property type="entry name" value="BioF2-like_GNAT_dom"/>
</dbReference>
<dbReference type="SUPFAM" id="SSF55729">
    <property type="entry name" value="Acyl-CoA N-acyltransferases (Nat)"/>
    <property type="match status" value="1"/>
</dbReference>
<dbReference type="GO" id="GO:0009252">
    <property type="term" value="P:peptidoglycan biosynthetic process"/>
    <property type="evidence" value="ECO:0007669"/>
    <property type="project" value="UniProtKB-KW"/>
</dbReference>
<dbReference type="InterPro" id="IPR016181">
    <property type="entry name" value="Acyl_CoA_acyltransferase"/>
</dbReference>
<dbReference type="InterPro" id="IPR003447">
    <property type="entry name" value="FEMABX"/>
</dbReference>
<evidence type="ECO:0000313" key="9">
    <source>
        <dbReference type="Proteomes" id="UP000095591"/>
    </source>
</evidence>
<dbReference type="Pfam" id="PF13480">
    <property type="entry name" value="Acetyltransf_6"/>
    <property type="match status" value="1"/>
</dbReference>
<comment type="similarity">
    <text evidence="1">Belongs to the FemABX family.</text>
</comment>
<dbReference type="RefSeq" id="WP_057319674.1">
    <property type="nucleotide sequence ID" value="NZ_CYXP01000007.1"/>
</dbReference>
<proteinExistence type="inferred from homology"/>
<reference evidence="8 9" key="1">
    <citation type="submission" date="2015-09" db="EMBL/GenBank/DDBJ databases">
        <authorList>
            <consortium name="Pathogen Informatics"/>
        </authorList>
    </citation>
    <scope>NUCLEOTIDE SEQUENCE [LARGE SCALE GENOMIC DNA]</scope>
    <source>
        <strain evidence="8 9">2789STDY5608872</strain>
    </source>
</reference>
<evidence type="ECO:0000256" key="5">
    <source>
        <dbReference type="ARBA" id="ARBA00023315"/>
    </source>
</evidence>
<dbReference type="GO" id="GO:0071555">
    <property type="term" value="P:cell wall organization"/>
    <property type="evidence" value="ECO:0007669"/>
    <property type="project" value="UniProtKB-KW"/>
</dbReference>
<dbReference type="AlphaFoldDB" id="A0A173VF17"/>
<evidence type="ECO:0000256" key="4">
    <source>
        <dbReference type="ARBA" id="ARBA00022984"/>
    </source>
</evidence>
<evidence type="ECO:0000256" key="2">
    <source>
        <dbReference type="ARBA" id="ARBA00022679"/>
    </source>
</evidence>
<feature type="domain" description="BioF2-like acetyltransferase" evidence="7">
    <location>
        <begin position="165"/>
        <end position="291"/>
    </location>
</feature>
<dbReference type="PROSITE" id="PS51191">
    <property type="entry name" value="FEMABX"/>
    <property type="match status" value="1"/>
</dbReference>
<accession>A0A173VF17</accession>
<dbReference type="PANTHER" id="PTHR36174:SF1">
    <property type="entry name" value="LIPID II:GLYCINE GLYCYLTRANSFERASE"/>
    <property type="match status" value="1"/>
</dbReference>
<dbReference type="Proteomes" id="UP000095591">
    <property type="component" value="Unassembled WGS sequence"/>
</dbReference>
<evidence type="ECO:0000256" key="1">
    <source>
        <dbReference type="ARBA" id="ARBA00009943"/>
    </source>
</evidence>
<evidence type="ECO:0000313" key="8">
    <source>
        <dbReference type="EMBL" id="CUN25350.1"/>
    </source>
</evidence>
<keyword evidence="3" id="KW-0133">Cell shape</keyword>
<protein>
    <submittedName>
        <fullName evidence="8">Uncharacterized protein involved in methicillin resistance</fullName>
    </submittedName>
</protein>
<dbReference type="Gene3D" id="3.40.630.30">
    <property type="match status" value="1"/>
</dbReference>
<keyword evidence="2" id="KW-0808">Transferase</keyword>
<dbReference type="InterPro" id="IPR050644">
    <property type="entry name" value="PG_Glycine_Bridge_Synth"/>
</dbReference>
<evidence type="ECO:0000259" key="7">
    <source>
        <dbReference type="Pfam" id="PF13480"/>
    </source>
</evidence>
<evidence type="ECO:0000256" key="3">
    <source>
        <dbReference type="ARBA" id="ARBA00022960"/>
    </source>
</evidence>
<dbReference type="GO" id="GO:0016755">
    <property type="term" value="F:aminoacyltransferase activity"/>
    <property type="evidence" value="ECO:0007669"/>
    <property type="project" value="InterPro"/>
</dbReference>
<keyword evidence="6" id="KW-0961">Cell wall biogenesis/degradation</keyword>
<name>A0A173VF17_PARDI</name>
<sequence>MIRIIGLEQREEWDVIVRSFEHFDVYYLSGYVHAFMLHGDGIPILVYVEKGATRAMSVYMKRDVADDKKLKGFEAGKYFDLITPYGYGGLVFEGDVSEATIKDIYEELVAFYQGEHIIAEFVRWHPMLQNANLVRGVVDVIDLGSTIHIDTTSEEVIWQNITSKNRNTIRRAERNGIIIEHSDNPELFHTFIKIYNQTMDRDHVEEYYYFSDAFYQSIAMRLKGKYKLFYAVYEDKIIAMSIILFVNRQVHYHLSGSLFEYRNLNPSNLLLYKVACWAAKQGYKTFHMGGGVGSSIDNLYKFKQSFNRNSCNQFSISKIIHNLEAYDDVLSYRKCNDENFDKESFFFPLYRS</sequence>
<evidence type="ECO:0000256" key="6">
    <source>
        <dbReference type="ARBA" id="ARBA00023316"/>
    </source>
</evidence>
<organism evidence="8 9">
    <name type="scientific">Parabacteroides distasonis</name>
    <dbReference type="NCBI Taxonomy" id="823"/>
    <lineage>
        <taxon>Bacteria</taxon>
        <taxon>Pseudomonadati</taxon>
        <taxon>Bacteroidota</taxon>
        <taxon>Bacteroidia</taxon>
        <taxon>Bacteroidales</taxon>
        <taxon>Tannerellaceae</taxon>
        <taxon>Parabacteroides</taxon>
    </lineage>
</organism>
<dbReference type="GO" id="GO:0008360">
    <property type="term" value="P:regulation of cell shape"/>
    <property type="evidence" value="ECO:0007669"/>
    <property type="project" value="UniProtKB-KW"/>
</dbReference>
<keyword evidence="5" id="KW-0012">Acyltransferase</keyword>
<gene>
    <name evidence="8" type="ORF">ERS852429_02922</name>
</gene>
<dbReference type="PANTHER" id="PTHR36174">
    <property type="entry name" value="LIPID II:GLYCINE GLYCYLTRANSFERASE"/>
    <property type="match status" value="1"/>
</dbReference>
<keyword evidence="4" id="KW-0573">Peptidoglycan synthesis</keyword>